<keyword evidence="2" id="KW-0614">Plasmid</keyword>
<evidence type="ECO:0000313" key="2">
    <source>
        <dbReference type="EMBL" id="MDZ5470897.1"/>
    </source>
</evidence>
<dbReference type="InterPro" id="IPR025418">
    <property type="entry name" value="YrhC-like"/>
</dbReference>
<evidence type="ECO:0000256" key="1">
    <source>
        <dbReference type="SAM" id="Phobius"/>
    </source>
</evidence>
<protein>
    <submittedName>
        <fullName evidence="2">YrhC family protein</fullName>
    </submittedName>
</protein>
<dbReference type="RefSeq" id="WP_322445437.1">
    <property type="nucleotide sequence ID" value="NZ_JAXOFX010000002.1"/>
</dbReference>
<keyword evidence="1" id="KW-1133">Transmembrane helix</keyword>
<sequence length="86" mass="9908">MKKTAKQLHEKMVDFKRFAIVLLAAGVFFYLGVIIPTETKTVMDTNIMIIASTLFLIASMLLFVESKKARQKLMEMDEGEEYLMKK</sequence>
<organism evidence="2 3">
    <name type="scientific">Robertmurraya mangrovi</name>
    <dbReference type="NCBI Taxonomy" id="3098077"/>
    <lineage>
        <taxon>Bacteria</taxon>
        <taxon>Bacillati</taxon>
        <taxon>Bacillota</taxon>
        <taxon>Bacilli</taxon>
        <taxon>Bacillales</taxon>
        <taxon>Bacillaceae</taxon>
        <taxon>Robertmurraya</taxon>
    </lineage>
</organism>
<keyword evidence="1" id="KW-0812">Transmembrane</keyword>
<dbReference type="Pfam" id="PF14143">
    <property type="entry name" value="YrhC"/>
    <property type="match status" value="1"/>
</dbReference>
<dbReference type="Proteomes" id="UP001290455">
    <property type="component" value="Unassembled WGS sequence"/>
</dbReference>
<proteinExistence type="predicted"/>
<geneLocation type="plasmid" evidence="2">
    <name>unnamed</name>
</geneLocation>
<name>A0ABU5IUQ8_9BACI</name>
<evidence type="ECO:0000313" key="3">
    <source>
        <dbReference type="Proteomes" id="UP001290455"/>
    </source>
</evidence>
<dbReference type="EMBL" id="JAXOFX010000002">
    <property type="protein sequence ID" value="MDZ5470897.1"/>
    <property type="molecule type" value="Genomic_DNA"/>
</dbReference>
<keyword evidence="3" id="KW-1185">Reference proteome</keyword>
<accession>A0ABU5IUQ8</accession>
<comment type="caution">
    <text evidence="2">The sequence shown here is derived from an EMBL/GenBank/DDBJ whole genome shotgun (WGS) entry which is preliminary data.</text>
</comment>
<keyword evidence="1" id="KW-0472">Membrane</keyword>
<feature type="transmembrane region" description="Helical" evidence="1">
    <location>
        <begin position="18"/>
        <end position="35"/>
    </location>
</feature>
<gene>
    <name evidence="2" type="ORF">SM124_03935</name>
</gene>
<feature type="transmembrane region" description="Helical" evidence="1">
    <location>
        <begin position="47"/>
        <end position="64"/>
    </location>
</feature>
<reference evidence="2 3" key="1">
    <citation type="submission" date="2023-11" db="EMBL/GenBank/DDBJ databases">
        <title>Bacillus jintuensis, isolated from a mudflat on the Beibu Gulf coast.</title>
        <authorList>
            <person name="Li M."/>
        </authorList>
    </citation>
    <scope>NUCLEOTIDE SEQUENCE [LARGE SCALE GENOMIC DNA]</scope>
    <source>
        <strain evidence="2 3">31A1R</strain>
        <plasmid evidence="2">unnamed</plasmid>
    </source>
</reference>